<dbReference type="PATRIC" id="fig|1225564.3.peg.6181"/>
<evidence type="ECO:0000313" key="1">
    <source>
        <dbReference type="EMBL" id="KLK90737.1"/>
    </source>
</evidence>
<sequence length="73" mass="7622">MAALWQSAGHLEQQARLSAGRSLLSLGENVALAVVSVCRDNCGVGNSQRASLLKQGLSRLAQHFAQTGGFANV</sequence>
<dbReference type="AlphaFoldDB" id="A0A0H1RDQ2"/>
<name>A0A0H1RDQ2_9HYPH</name>
<protein>
    <submittedName>
        <fullName evidence="1">Uncharacterized protein</fullName>
    </submittedName>
</protein>
<proteinExistence type="predicted"/>
<gene>
    <name evidence="1" type="ORF">AA309_23795</name>
</gene>
<accession>A0A0H1RDQ2</accession>
<comment type="caution">
    <text evidence="1">The sequence shown here is derived from an EMBL/GenBank/DDBJ whole genome shotgun (WGS) entry which is preliminary data.</text>
</comment>
<reference evidence="1 2" key="1">
    <citation type="submission" date="2015-05" db="EMBL/GenBank/DDBJ databases">
        <title>Draft genome sequence of Microvirga vignae strain BR3299, a novel nitrogen fixing bacteria isolated from Brazil semi-aired region.</title>
        <authorList>
            <person name="Zilli J.E."/>
            <person name="Passos S.R."/>
            <person name="Leite J."/>
            <person name="Baldani J.I."/>
            <person name="Xavier G.R."/>
            <person name="Rumjaneck N.G."/>
            <person name="Simoes-Araujo J.L."/>
        </authorList>
    </citation>
    <scope>NUCLEOTIDE SEQUENCE [LARGE SCALE GENOMIC DNA]</scope>
    <source>
        <strain evidence="1 2">BR3299</strain>
    </source>
</reference>
<dbReference type="Proteomes" id="UP000035489">
    <property type="component" value="Unassembled WGS sequence"/>
</dbReference>
<keyword evidence="2" id="KW-1185">Reference proteome</keyword>
<dbReference type="STRING" id="1225564.AA309_23795"/>
<dbReference type="EMBL" id="LCYG01000067">
    <property type="protein sequence ID" value="KLK90737.1"/>
    <property type="molecule type" value="Genomic_DNA"/>
</dbReference>
<evidence type="ECO:0000313" key="2">
    <source>
        <dbReference type="Proteomes" id="UP000035489"/>
    </source>
</evidence>
<organism evidence="1 2">
    <name type="scientific">Microvirga vignae</name>
    <dbReference type="NCBI Taxonomy" id="1225564"/>
    <lineage>
        <taxon>Bacteria</taxon>
        <taxon>Pseudomonadati</taxon>
        <taxon>Pseudomonadota</taxon>
        <taxon>Alphaproteobacteria</taxon>
        <taxon>Hyphomicrobiales</taxon>
        <taxon>Methylobacteriaceae</taxon>
        <taxon>Microvirga</taxon>
    </lineage>
</organism>